<feature type="region of interest" description="Disordered" evidence="1">
    <location>
        <begin position="42"/>
        <end position="61"/>
    </location>
</feature>
<accession>A0A143T0F6</accession>
<reference evidence="2" key="1">
    <citation type="submission" date="2016-03" db="EMBL/GenBank/DDBJ databases">
        <title>Complete sequence of the second linear plasmid SAP2 of Streptomyces avermitilis.</title>
        <authorList>
            <person name="Ikeda H."/>
        </authorList>
    </citation>
    <scope>NUCLEOTIDE SEQUENCE</scope>
    <source>
        <strain evidence="2">MA-4680</strain>
        <plasmid evidence="2">SAP2</plasmid>
    </source>
</reference>
<proteinExistence type="predicted"/>
<organism evidence="2">
    <name type="scientific">Streptomyces avermitilis (strain ATCC 31267 / DSM 46492 / JCM 5070 / NBRC 14893 / NCIMB 12804 / NRRL 8165 / MA-4680)</name>
    <dbReference type="NCBI Taxonomy" id="227882"/>
    <lineage>
        <taxon>Bacteria</taxon>
        <taxon>Bacillati</taxon>
        <taxon>Actinomycetota</taxon>
        <taxon>Actinomycetes</taxon>
        <taxon>Kitasatosporales</taxon>
        <taxon>Streptomycetaceae</taxon>
        <taxon>Streptomyces</taxon>
    </lineage>
</organism>
<dbReference type="AlphaFoldDB" id="A0A143T0F6"/>
<name>A0A143T0F6_STRAW</name>
<protein>
    <submittedName>
        <fullName evidence="2">Uncharacterized protein</fullName>
    </submittedName>
</protein>
<gene>
    <name evidence="2" type="ORF">SAVERM_2p060</name>
</gene>
<geneLocation type="plasmid" evidence="2">
    <name>SAP2</name>
</geneLocation>
<evidence type="ECO:0000256" key="1">
    <source>
        <dbReference type="SAM" id="MobiDB-lite"/>
    </source>
</evidence>
<evidence type="ECO:0000313" key="2">
    <source>
        <dbReference type="EMBL" id="BAU77504.1"/>
    </source>
</evidence>
<sequence length="74" mass="7958">MLIIPRLSQRPCSLLLGGVSRGLARAESELAYTPIDNAETHASHITDADVPADPEAPQAGPYALPEFTLKHIRP</sequence>
<keyword evidence="2" id="KW-0614">Plasmid</keyword>
<dbReference type="EMBL" id="AP017380">
    <property type="protein sequence ID" value="BAU77504.1"/>
    <property type="molecule type" value="Genomic_DNA"/>
</dbReference>